<dbReference type="GO" id="GO:0004016">
    <property type="term" value="F:adenylate cyclase activity"/>
    <property type="evidence" value="ECO:0007669"/>
    <property type="project" value="UniProtKB-ARBA"/>
</dbReference>
<dbReference type="InterPro" id="IPR029787">
    <property type="entry name" value="Nucleotide_cyclase"/>
</dbReference>
<protein>
    <recommendedName>
        <fullName evidence="5">Adenylate/guanylate cyclase domain-containing protein</fullName>
    </recommendedName>
</protein>
<dbReference type="SUPFAM" id="SSF49879">
    <property type="entry name" value="SMAD/FHA domain"/>
    <property type="match status" value="1"/>
</dbReference>
<dbReference type="PANTHER" id="PTHR43081:SF1">
    <property type="entry name" value="ADENYLATE CYCLASE, TERMINAL-DIFFERENTIATION SPECIFIC"/>
    <property type="match status" value="1"/>
</dbReference>
<feature type="domain" description="FHA" evidence="1">
    <location>
        <begin position="36"/>
        <end position="85"/>
    </location>
</feature>
<dbReference type="InterPro" id="IPR050697">
    <property type="entry name" value="Adenylyl/Guanylyl_Cyclase_3/4"/>
</dbReference>
<gene>
    <name evidence="3" type="ORF">CIT31_05005</name>
</gene>
<evidence type="ECO:0000313" key="4">
    <source>
        <dbReference type="Proteomes" id="UP000215931"/>
    </source>
</evidence>
<dbReference type="AlphaFoldDB" id="A0A271KMY1"/>
<dbReference type="SMART" id="SM00044">
    <property type="entry name" value="CYCc"/>
    <property type="match status" value="1"/>
</dbReference>
<dbReference type="Gene3D" id="3.30.70.1230">
    <property type="entry name" value="Nucleotide cyclase"/>
    <property type="match status" value="1"/>
</dbReference>
<dbReference type="Pfam" id="PF00211">
    <property type="entry name" value="Guanylate_cyc"/>
    <property type="match status" value="1"/>
</dbReference>
<dbReference type="InterPro" id="IPR008984">
    <property type="entry name" value="SMAD_FHA_dom_sf"/>
</dbReference>
<dbReference type="EMBL" id="NPKH01000011">
    <property type="protein sequence ID" value="PAP97036.1"/>
    <property type="molecule type" value="Genomic_DNA"/>
</dbReference>
<dbReference type="SMART" id="SM00240">
    <property type="entry name" value="FHA"/>
    <property type="match status" value="1"/>
</dbReference>
<organism evidence="3 4">
    <name type="scientific">Mesorhizobium wenxiniae</name>
    <dbReference type="NCBI Taxonomy" id="2014805"/>
    <lineage>
        <taxon>Bacteria</taxon>
        <taxon>Pseudomonadati</taxon>
        <taxon>Pseudomonadota</taxon>
        <taxon>Alphaproteobacteria</taxon>
        <taxon>Hyphomicrobiales</taxon>
        <taxon>Phyllobacteriaceae</taxon>
        <taxon>Mesorhizobium</taxon>
    </lineage>
</organism>
<dbReference type="InterPro" id="IPR001054">
    <property type="entry name" value="A/G_cyclase"/>
</dbReference>
<proteinExistence type="predicted"/>
<dbReference type="GO" id="GO:0035556">
    <property type="term" value="P:intracellular signal transduction"/>
    <property type="evidence" value="ECO:0007669"/>
    <property type="project" value="InterPro"/>
</dbReference>
<keyword evidence="4" id="KW-1185">Reference proteome</keyword>
<dbReference type="GO" id="GO:0009190">
    <property type="term" value="P:cyclic nucleotide biosynthetic process"/>
    <property type="evidence" value="ECO:0007669"/>
    <property type="project" value="InterPro"/>
</dbReference>
<dbReference type="PROSITE" id="PS50125">
    <property type="entry name" value="GUANYLATE_CYCLASE_2"/>
    <property type="match status" value="1"/>
</dbReference>
<comment type="caution">
    <text evidence="3">The sequence shown here is derived from an EMBL/GenBank/DDBJ whole genome shotgun (WGS) entry which is preliminary data.</text>
</comment>
<dbReference type="CDD" id="cd07302">
    <property type="entry name" value="CHD"/>
    <property type="match status" value="1"/>
</dbReference>
<dbReference type="OrthoDB" id="9789782at2"/>
<sequence>MLRLHLRARLSVRERIVSATLTALGNSEAYRLGDFNLIGRGEHATIRLADGEVSRQHATIRRDGANYWVVDVGSANGSYVNDVALTTARVLHSGDRVQFGRSIFLFEQGTTAPDLDSQAANTKTQWGNPAAPKSRPATLFVADLKGFTGISARLSPEQVAALLAEWYMDCNMILTHYGASIDKFIGDCVFAYWHGTAADVCVSAVQAAQALRAAEDAATSPTRVLVREQQDIVLDCRIGLHVGEVAIGALGKGINTALGDAVNLAFRIEGLTRKLDKPLLVSAQFVEQWPEGRQYFKSCGYHEVKGRAEMIEVFSLI</sequence>
<dbReference type="SUPFAM" id="SSF55073">
    <property type="entry name" value="Nucleotide cyclase"/>
    <property type="match status" value="1"/>
</dbReference>
<reference evidence="3 4" key="1">
    <citation type="submission" date="2017-08" db="EMBL/GenBank/DDBJ databases">
        <title>Mesorhizobium wenxinae sp. nov., a novel rhizobial species isolated from root nodules of chickpea (Cicer arietinum L.).</title>
        <authorList>
            <person name="Zhang J."/>
        </authorList>
    </citation>
    <scope>NUCLEOTIDE SEQUENCE [LARGE SCALE GENOMIC DNA]</scope>
    <source>
        <strain evidence="4">WYCCWR 10019</strain>
    </source>
</reference>
<name>A0A271KMY1_9HYPH</name>
<dbReference type="PROSITE" id="PS50006">
    <property type="entry name" value="FHA_DOMAIN"/>
    <property type="match status" value="1"/>
</dbReference>
<evidence type="ECO:0000259" key="2">
    <source>
        <dbReference type="PROSITE" id="PS50125"/>
    </source>
</evidence>
<evidence type="ECO:0008006" key="5">
    <source>
        <dbReference type="Google" id="ProtNLM"/>
    </source>
</evidence>
<dbReference type="CDD" id="cd00060">
    <property type="entry name" value="FHA"/>
    <property type="match status" value="1"/>
</dbReference>
<dbReference type="InterPro" id="IPR000253">
    <property type="entry name" value="FHA_dom"/>
</dbReference>
<evidence type="ECO:0000313" key="3">
    <source>
        <dbReference type="EMBL" id="PAP97036.1"/>
    </source>
</evidence>
<feature type="domain" description="Guanylate cyclase" evidence="2">
    <location>
        <begin position="138"/>
        <end position="269"/>
    </location>
</feature>
<accession>A0A271KMY1</accession>
<dbReference type="PANTHER" id="PTHR43081">
    <property type="entry name" value="ADENYLATE CYCLASE, TERMINAL-DIFFERENTIATION SPECIFIC-RELATED"/>
    <property type="match status" value="1"/>
</dbReference>
<evidence type="ECO:0000259" key="1">
    <source>
        <dbReference type="PROSITE" id="PS50006"/>
    </source>
</evidence>
<dbReference type="Proteomes" id="UP000215931">
    <property type="component" value="Unassembled WGS sequence"/>
</dbReference>
<dbReference type="Pfam" id="PF00498">
    <property type="entry name" value="FHA"/>
    <property type="match status" value="1"/>
</dbReference>
<dbReference type="Gene3D" id="2.60.200.20">
    <property type="match status" value="1"/>
</dbReference>